<dbReference type="InterPro" id="IPR002885">
    <property type="entry name" value="PPR_rpt"/>
</dbReference>
<comment type="caution">
    <text evidence="3">The sequence shown here is derived from an EMBL/GenBank/DDBJ whole genome shotgun (WGS) entry which is preliminary data.</text>
</comment>
<dbReference type="AlphaFoldDB" id="A0A2P5EML1"/>
<dbReference type="PANTHER" id="PTHR47926">
    <property type="entry name" value="PENTATRICOPEPTIDE REPEAT-CONTAINING PROTEIN"/>
    <property type="match status" value="1"/>
</dbReference>
<protein>
    <submittedName>
        <fullName evidence="3">Tetratricopeptide-like helical domain containing protein</fullName>
    </submittedName>
</protein>
<reference evidence="4" key="1">
    <citation type="submission" date="2016-06" db="EMBL/GenBank/DDBJ databases">
        <title>Parallel loss of symbiosis genes in relatives of nitrogen-fixing non-legume Parasponia.</title>
        <authorList>
            <person name="Van Velzen R."/>
            <person name="Holmer R."/>
            <person name="Bu F."/>
            <person name="Rutten L."/>
            <person name="Van Zeijl A."/>
            <person name="Liu W."/>
            <person name="Santuari L."/>
            <person name="Cao Q."/>
            <person name="Sharma T."/>
            <person name="Shen D."/>
            <person name="Roswanjaya Y."/>
            <person name="Wardhani T."/>
            <person name="Kalhor M.S."/>
            <person name="Jansen J."/>
            <person name="Van den Hoogen J."/>
            <person name="Gungor B."/>
            <person name="Hartog M."/>
            <person name="Hontelez J."/>
            <person name="Verver J."/>
            <person name="Yang W.-C."/>
            <person name="Schijlen E."/>
            <person name="Repin R."/>
            <person name="Schilthuizen M."/>
            <person name="Schranz E."/>
            <person name="Heidstra R."/>
            <person name="Miyata K."/>
            <person name="Fedorova E."/>
            <person name="Kohlen W."/>
            <person name="Bisseling T."/>
            <person name="Smit S."/>
            <person name="Geurts R."/>
        </authorList>
    </citation>
    <scope>NUCLEOTIDE SEQUENCE [LARGE SCALE GENOMIC DNA]</scope>
    <source>
        <strain evidence="4">cv. RG33-2</strain>
    </source>
</reference>
<dbReference type="FunFam" id="1.25.40.10:FF:001103">
    <property type="entry name" value="Glycerol-3-phosphate dehydrogenase [NAD(+)]"/>
    <property type="match status" value="1"/>
</dbReference>
<dbReference type="Pfam" id="PF12854">
    <property type="entry name" value="PPR_1"/>
    <property type="match status" value="1"/>
</dbReference>
<evidence type="ECO:0000313" key="4">
    <source>
        <dbReference type="Proteomes" id="UP000237000"/>
    </source>
</evidence>
<dbReference type="FunFam" id="1.25.40.10:FF:000351">
    <property type="entry name" value="Pentatricopeptide repeat-containing protein"/>
    <property type="match status" value="1"/>
</dbReference>
<dbReference type="GO" id="GO:0003723">
    <property type="term" value="F:RNA binding"/>
    <property type="evidence" value="ECO:0007669"/>
    <property type="project" value="InterPro"/>
</dbReference>
<proteinExistence type="predicted"/>
<dbReference type="Pfam" id="PF01535">
    <property type="entry name" value="PPR"/>
    <property type="match status" value="3"/>
</dbReference>
<accession>A0A2P5EML1</accession>
<dbReference type="Pfam" id="PF13041">
    <property type="entry name" value="PPR_2"/>
    <property type="match status" value="3"/>
</dbReference>
<dbReference type="NCBIfam" id="TIGR00756">
    <property type="entry name" value="PPR"/>
    <property type="match status" value="3"/>
</dbReference>
<dbReference type="FunFam" id="1.25.40.10:FF:000090">
    <property type="entry name" value="Pentatricopeptide repeat-containing protein, chloroplastic"/>
    <property type="match status" value="1"/>
</dbReference>
<dbReference type="PROSITE" id="PS51375">
    <property type="entry name" value="PPR"/>
    <property type="match status" value="4"/>
</dbReference>
<feature type="repeat" description="PPR" evidence="2">
    <location>
        <begin position="38"/>
        <end position="72"/>
    </location>
</feature>
<dbReference type="PANTHER" id="PTHR47926:SF452">
    <property type="entry name" value="PENTATRICOPEPTIDE REPEAT-CONTAINING PROTEIN"/>
    <property type="match status" value="1"/>
</dbReference>
<dbReference type="Pfam" id="PF20431">
    <property type="entry name" value="E_motif"/>
    <property type="match status" value="1"/>
</dbReference>
<feature type="repeat" description="PPR" evidence="2">
    <location>
        <begin position="268"/>
        <end position="303"/>
    </location>
</feature>
<dbReference type="Gene3D" id="1.25.40.10">
    <property type="entry name" value="Tetratricopeptide repeat domain"/>
    <property type="match status" value="4"/>
</dbReference>
<feature type="repeat" description="PPR" evidence="2">
    <location>
        <begin position="167"/>
        <end position="201"/>
    </location>
</feature>
<keyword evidence="4" id="KW-1185">Reference proteome</keyword>
<gene>
    <name evidence="3" type="ORF">TorRG33x02_174620</name>
</gene>
<dbReference type="Proteomes" id="UP000237000">
    <property type="component" value="Unassembled WGS sequence"/>
</dbReference>
<dbReference type="InterPro" id="IPR046960">
    <property type="entry name" value="PPR_At4g14850-like_plant"/>
</dbReference>
<sequence>MLRPQTITWLLHRCSIVKALRPGLSLHAAVFKTGMESDVYVSNHVLNMYAKCGDIAPARKMFDEMSGRNIVSWSALISGYEQAGEYSIALDLFSELWVVTNEYIYSSAVSACANLMALPQGQQIHAQALKVGYASISFVSNSLVSMYMKCGNCSDALSVHECMPEPNLVSYNALIKGFLENKQPEKGFAVFKLMQQRGLVPDRFSFAGALAICADLDNLLAGMVFHCQAIKHNLDSNDFVGNVIVAIYSRFNLVEEAEKGFRVIEERDLVSWNTLITACSHCADYAKGLRVFKQMTSEYGLRPDDFTFASVLAACAGLASIQHGKQTHAHLTRTRPCQDVEVGNALVSMYAKCGSIKYAYNIFNKMARHNLVSWNTIIAGFATHGLGERAVEIFEQMREIGVKPDSITFVGLLMACSHGGLVDWGISIFNSMKKTYGITPDVEHFSCLIDMLGRAGRLSEAEEYMRKSPFEHDPIVLGSLLSACRLHGDITIGEYVARHLLKLESVSTSCYVLLSSLYASDEMWGDAAKARKMLNGSGLKKEPGHSLVEVNGSFEKFTVGNFSHSRIEEIKYTLRTLCCPVGEVFLDIT</sequence>
<organism evidence="3 4">
    <name type="scientific">Trema orientale</name>
    <name type="common">Charcoal tree</name>
    <name type="synonym">Celtis orientalis</name>
    <dbReference type="NCBI Taxonomy" id="63057"/>
    <lineage>
        <taxon>Eukaryota</taxon>
        <taxon>Viridiplantae</taxon>
        <taxon>Streptophyta</taxon>
        <taxon>Embryophyta</taxon>
        <taxon>Tracheophyta</taxon>
        <taxon>Spermatophyta</taxon>
        <taxon>Magnoliopsida</taxon>
        <taxon>eudicotyledons</taxon>
        <taxon>Gunneridae</taxon>
        <taxon>Pentapetalae</taxon>
        <taxon>rosids</taxon>
        <taxon>fabids</taxon>
        <taxon>Rosales</taxon>
        <taxon>Cannabaceae</taxon>
        <taxon>Trema</taxon>
    </lineage>
</organism>
<feature type="repeat" description="PPR" evidence="2">
    <location>
        <begin position="370"/>
        <end position="404"/>
    </location>
</feature>
<dbReference type="STRING" id="63057.A0A2P5EML1"/>
<evidence type="ECO:0000313" key="3">
    <source>
        <dbReference type="EMBL" id="PON86732.1"/>
    </source>
</evidence>
<dbReference type="FunFam" id="1.25.40.10:FF:000381">
    <property type="entry name" value="Pentatricopeptide repeat-containing protein"/>
    <property type="match status" value="1"/>
</dbReference>
<name>A0A2P5EML1_TREOI</name>
<dbReference type="GO" id="GO:0009451">
    <property type="term" value="P:RNA modification"/>
    <property type="evidence" value="ECO:0007669"/>
    <property type="project" value="InterPro"/>
</dbReference>
<dbReference type="OrthoDB" id="185373at2759"/>
<dbReference type="InParanoid" id="A0A2P5EML1"/>
<dbReference type="InterPro" id="IPR011990">
    <property type="entry name" value="TPR-like_helical_dom_sf"/>
</dbReference>
<keyword evidence="1" id="KW-0677">Repeat</keyword>
<dbReference type="EMBL" id="JXTC01000127">
    <property type="protein sequence ID" value="PON86732.1"/>
    <property type="molecule type" value="Genomic_DNA"/>
</dbReference>
<dbReference type="InterPro" id="IPR046848">
    <property type="entry name" value="E_motif"/>
</dbReference>
<evidence type="ECO:0000256" key="2">
    <source>
        <dbReference type="PROSITE-ProRule" id="PRU00708"/>
    </source>
</evidence>
<evidence type="ECO:0000256" key="1">
    <source>
        <dbReference type="ARBA" id="ARBA00022737"/>
    </source>
</evidence>